<feature type="region of interest" description="Disordered" evidence="12">
    <location>
        <begin position="176"/>
        <end position="251"/>
    </location>
</feature>
<dbReference type="FunFam" id="1.10.510.10:FF:000112">
    <property type="entry name" value="Putative dual specificity tyrosine-phosphorylation-regulated kinase 2"/>
    <property type="match status" value="1"/>
</dbReference>
<keyword evidence="5 11" id="KW-0547">Nucleotide-binding</keyword>
<dbReference type="Gene3D" id="3.30.200.20">
    <property type="entry name" value="Phosphorylase Kinase, domain 1"/>
    <property type="match status" value="1"/>
</dbReference>
<evidence type="ECO:0000256" key="7">
    <source>
        <dbReference type="ARBA" id="ARBA00022840"/>
    </source>
</evidence>
<dbReference type="PANTHER" id="PTHR24058:SF22">
    <property type="entry name" value="DUAL SPECIFICITY TYROSINE-PHOSPHORYLATION-REGULATED KINASE 4"/>
    <property type="match status" value="1"/>
</dbReference>
<evidence type="ECO:0000256" key="6">
    <source>
        <dbReference type="ARBA" id="ARBA00022777"/>
    </source>
</evidence>
<dbReference type="SUPFAM" id="SSF56112">
    <property type="entry name" value="Protein kinase-like (PK-like)"/>
    <property type="match status" value="1"/>
</dbReference>
<evidence type="ECO:0000313" key="14">
    <source>
        <dbReference type="EMBL" id="KAG0250684.1"/>
    </source>
</evidence>
<feature type="compositionally biased region" description="Polar residues" evidence="12">
    <location>
        <begin position="921"/>
        <end position="944"/>
    </location>
</feature>
<feature type="compositionally biased region" description="Polar residues" evidence="12">
    <location>
        <begin position="230"/>
        <end position="248"/>
    </location>
</feature>
<evidence type="ECO:0000256" key="5">
    <source>
        <dbReference type="ARBA" id="ARBA00022741"/>
    </source>
</evidence>
<evidence type="ECO:0000313" key="15">
    <source>
        <dbReference type="Proteomes" id="UP000726737"/>
    </source>
</evidence>
<keyword evidence="7 11" id="KW-0067">ATP-binding</keyword>
<dbReference type="GO" id="GO:0004674">
    <property type="term" value="F:protein serine/threonine kinase activity"/>
    <property type="evidence" value="ECO:0007669"/>
    <property type="project" value="UniProtKB-KW"/>
</dbReference>
<gene>
    <name evidence="14" type="ORF">BG011_008179</name>
</gene>
<dbReference type="GO" id="GO:0005856">
    <property type="term" value="C:cytoskeleton"/>
    <property type="evidence" value="ECO:0007669"/>
    <property type="project" value="TreeGrafter"/>
</dbReference>
<feature type="region of interest" description="Disordered" evidence="12">
    <location>
        <begin position="365"/>
        <end position="387"/>
    </location>
</feature>
<comment type="catalytic activity">
    <reaction evidence="8">
        <text>L-seryl-[protein] + ATP = O-phospho-L-seryl-[protein] + ADP + H(+)</text>
        <dbReference type="Rhea" id="RHEA:17989"/>
        <dbReference type="Rhea" id="RHEA-COMP:9863"/>
        <dbReference type="Rhea" id="RHEA-COMP:11604"/>
        <dbReference type="ChEBI" id="CHEBI:15378"/>
        <dbReference type="ChEBI" id="CHEBI:29999"/>
        <dbReference type="ChEBI" id="CHEBI:30616"/>
        <dbReference type="ChEBI" id="CHEBI:83421"/>
        <dbReference type="ChEBI" id="CHEBI:456216"/>
        <dbReference type="EC" id="2.7.12.1"/>
    </reaction>
</comment>
<dbReference type="InterPro" id="IPR042521">
    <property type="entry name" value="DYRK"/>
</dbReference>
<comment type="catalytic activity">
    <reaction evidence="9">
        <text>L-threonyl-[protein] + ATP = O-phospho-L-threonyl-[protein] + ADP + H(+)</text>
        <dbReference type="Rhea" id="RHEA:46608"/>
        <dbReference type="Rhea" id="RHEA-COMP:11060"/>
        <dbReference type="Rhea" id="RHEA-COMP:11605"/>
        <dbReference type="ChEBI" id="CHEBI:15378"/>
        <dbReference type="ChEBI" id="CHEBI:30013"/>
        <dbReference type="ChEBI" id="CHEBI:30616"/>
        <dbReference type="ChEBI" id="CHEBI:61977"/>
        <dbReference type="ChEBI" id="CHEBI:456216"/>
        <dbReference type="EC" id="2.7.12.1"/>
    </reaction>
</comment>
<dbReference type="PROSITE" id="PS50011">
    <property type="entry name" value="PROTEIN_KINASE_DOM"/>
    <property type="match status" value="1"/>
</dbReference>
<dbReference type="Gene3D" id="3.30.10.30">
    <property type="entry name" value="DYRK"/>
    <property type="match status" value="1"/>
</dbReference>
<reference evidence="14" key="1">
    <citation type="journal article" date="2020" name="Fungal Divers.">
        <title>Resolving the Mortierellaceae phylogeny through synthesis of multi-gene phylogenetics and phylogenomics.</title>
        <authorList>
            <person name="Vandepol N."/>
            <person name="Liber J."/>
            <person name="Desiro A."/>
            <person name="Na H."/>
            <person name="Kennedy M."/>
            <person name="Barry K."/>
            <person name="Grigoriev I.V."/>
            <person name="Miller A.N."/>
            <person name="O'Donnell K."/>
            <person name="Stajich J.E."/>
            <person name="Bonito G."/>
        </authorList>
    </citation>
    <scope>NUCLEOTIDE SEQUENCE</scope>
    <source>
        <strain evidence="14">KOD948</strain>
    </source>
</reference>
<dbReference type="OrthoDB" id="9332038at2759"/>
<feature type="compositionally biased region" description="Polar residues" evidence="12">
    <location>
        <begin position="268"/>
        <end position="277"/>
    </location>
</feature>
<feature type="compositionally biased region" description="Polar residues" evidence="12">
    <location>
        <begin position="204"/>
        <end position="219"/>
    </location>
</feature>
<dbReference type="GO" id="GO:0004712">
    <property type="term" value="F:protein serine/threonine/tyrosine kinase activity"/>
    <property type="evidence" value="ECO:0007669"/>
    <property type="project" value="UniProtKB-EC"/>
</dbReference>
<proteinExistence type="inferred from homology"/>
<feature type="region of interest" description="Disordered" evidence="12">
    <location>
        <begin position="1"/>
        <end position="29"/>
    </location>
</feature>
<feature type="domain" description="Protein kinase" evidence="13">
    <location>
        <begin position="1020"/>
        <end position="1316"/>
    </location>
</feature>
<feature type="compositionally biased region" description="Polar residues" evidence="12">
    <location>
        <begin position="699"/>
        <end position="712"/>
    </location>
</feature>
<feature type="compositionally biased region" description="Low complexity" evidence="12">
    <location>
        <begin position="11"/>
        <end position="23"/>
    </location>
</feature>
<dbReference type="InterPro" id="IPR017441">
    <property type="entry name" value="Protein_kinase_ATP_BS"/>
</dbReference>
<protein>
    <recommendedName>
        <fullName evidence="2">dual-specificity kinase</fullName>
        <ecNumber evidence="2">2.7.12.1</ecNumber>
    </recommendedName>
</protein>
<evidence type="ECO:0000259" key="13">
    <source>
        <dbReference type="PROSITE" id="PS50011"/>
    </source>
</evidence>
<accession>A0A9P6TXQ9</accession>
<dbReference type="InterPro" id="IPR000719">
    <property type="entry name" value="Prot_kinase_dom"/>
</dbReference>
<dbReference type="GO" id="GO:0005737">
    <property type="term" value="C:cytoplasm"/>
    <property type="evidence" value="ECO:0007669"/>
    <property type="project" value="TreeGrafter"/>
</dbReference>
<feature type="compositionally biased region" description="Polar residues" evidence="12">
    <location>
        <begin position="425"/>
        <end position="440"/>
    </location>
</feature>
<feature type="compositionally biased region" description="Basic and acidic residues" evidence="12">
    <location>
        <begin position="1"/>
        <end position="10"/>
    </location>
</feature>
<dbReference type="EMBL" id="JAAAJA010000660">
    <property type="protein sequence ID" value="KAG0250684.1"/>
    <property type="molecule type" value="Genomic_DNA"/>
</dbReference>
<dbReference type="PROSITE" id="PS00107">
    <property type="entry name" value="PROTEIN_KINASE_ATP"/>
    <property type="match status" value="1"/>
</dbReference>
<evidence type="ECO:0000256" key="8">
    <source>
        <dbReference type="ARBA" id="ARBA00049003"/>
    </source>
</evidence>
<evidence type="ECO:0000256" key="9">
    <source>
        <dbReference type="ARBA" id="ARBA00049308"/>
    </source>
</evidence>
<feature type="region of interest" description="Disordered" evidence="12">
    <location>
        <begin position="1309"/>
        <end position="1346"/>
    </location>
</feature>
<dbReference type="SMART" id="SM00220">
    <property type="entry name" value="S_TKc"/>
    <property type="match status" value="1"/>
</dbReference>
<feature type="region of interest" description="Disordered" evidence="12">
    <location>
        <begin position="425"/>
        <end position="522"/>
    </location>
</feature>
<dbReference type="InterPro" id="IPR008271">
    <property type="entry name" value="Ser/Thr_kinase_AS"/>
</dbReference>
<feature type="compositionally biased region" description="Polar residues" evidence="12">
    <location>
        <begin position="832"/>
        <end position="865"/>
    </location>
</feature>
<feature type="region of interest" description="Disordered" evidence="12">
    <location>
        <begin position="268"/>
        <end position="289"/>
    </location>
</feature>
<dbReference type="FunFam" id="3.30.200.20:FF:000087">
    <property type="entry name" value="Dual specificity tyrosine-phosphorylation-regulated kinase 1A"/>
    <property type="match status" value="1"/>
</dbReference>
<dbReference type="CDD" id="cd14210">
    <property type="entry name" value="PKc_DYRK"/>
    <property type="match status" value="1"/>
</dbReference>
<feature type="compositionally biased region" description="Low complexity" evidence="12">
    <location>
        <begin position="778"/>
        <end position="797"/>
    </location>
</feature>
<feature type="compositionally biased region" description="Polar residues" evidence="12">
    <location>
        <begin position="872"/>
        <end position="882"/>
    </location>
</feature>
<evidence type="ECO:0000256" key="10">
    <source>
        <dbReference type="ARBA" id="ARBA00051680"/>
    </source>
</evidence>
<dbReference type="GO" id="GO:0005524">
    <property type="term" value="F:ATP binding"/>
    <property type="evidence" value="ECO:0007669"/>
    <property type="project" value="UniProtKB-UniRule"/>
</dbReference>
<comment type="caution">
    <text evidence="14">The sequence shown here is derived from an EMBL/GenBank/DDBJ whole genome shotgun (WGS) entry which is preliminary data.</text>
</comment>
<sequence>MNQFVEDNKRQSLSTRSRQSSGSIIPQVPLPWPQQQFTEQQQQQAQFLLEQQHLQHQLLQHQQQAQKKQVTSRRSLQELQFQQQQAYLCEQQQFQHQQLQQQQQAQKKHFSSRQSFEELQFQQQQQQQQQAYLSEQQSYQQQLQESLQQQQQYYQQQILPLQEQHQPMEIAQYRAATQGTASNHHRSQNIGADIPMSPHPPVTPSATSNSNGSPMTAMTSPQSSSRSSSGHQTQRGPSAMPSSPSLNTYRKKSYSSVPIPLVVPSELSSMPSQTGSPMASPYGSPSKHSSGYMNMLTARKNTSSEIPAVQPRDLYRRSESYATLQTRAMQSHSANNSTQDLNNSLLSPPQVPSRDYQMYAQGSVDSEAQHSYPQGTALDPQQPGSHVENIRDSWREQEQYLLQMQQRDHSTREKHKRESFYAALQNSHQNVGDYTDGYQSESKRPSKAPSRAASPHMPSGIPQARTKSRSSIPATPTAEQRTRPTPPPRSRSRTSAGSTGAFVQSTMSTPQQPQVPQQYSGEIQPILRKSVVMSDDSMTSFVRPETQSSSSSLSQSGTPQPRTADTVPVPVADITKHLSVLEFREHSSGAVPLQPHADMLTPTAHLRQSSAGSSGGPHRRSIVFDGHGAHGRANGSSHGMDTNAYRMKDVGIATSGSKDRNPMVSSSSHGSSRKRGKTLSAMDPPKAKPTPTMLPPMYMSTNSRTNNISSPMATRISGSKIPSPSGGRGGTSASKDTTSKSSARLLGVNQDVKTIRGGGGVTETMAMRSSTSALAHPSFSGSSGGDSTMTTTSSSSGMPKVKPNRSLSSGILGGLSRRRSAAVDPNNLGGDPTQTVMMEPTTAKQSSFSKPSTSARQPTSNQFLSASELKKTSASGLRTPTSVKELRSSPSKIHPRNPAVVSNPINIYASNQPMPLYGQGQAPSTPQTATPSMEPKSSTGASSVSPFPPLSPYAALKMYAPYLSLYERAEIGEYPQVYYVGQNCRNKRPANMETSNSNFGFDDERGDYLIVNHDHIMFRYEILDMLGKGSFGQVAKCYDHKTGEYIAIKIIRNKKRFHCQAVVEVKILDNLNKWDPDDKHNLIRMTDNFYFRNHLCIASELLSINLYEFIKTNSFQGFSLGLIKRFCTQLLQTLDLLSKHNVVHCDLKPENVLLKHHTKSSIKVIDFGSSCLENEKVYTYIQSRFYRSPEVILGMSYNMAIDMWSLGCILAELYTGHPLYPGENEQEQLACIMETQGIPDRYLIERSTRKKVFFDSNGNPKLVVNSKGKKRRPGTKTLGQTIKCSDVLFLDFISKCLIWDPERRMKPREGLQHEWITEGKSSNRTMHGTPTSDSSGSGSRRKSSQQ</sequence>
<feature type="binding site" evidence="11">
    <location>
        <position position="1049"/>
    </location>
    <ligand>
        <name>ATP</name>
        <dbReference type="ChEBI" id="CHEBI:30616"/>
    </ligand>
</feature>
<keyword evidence="3" id="KW-0723">Serine/threonine-protein kinase</keyword>
<comment type="catalytic activity">
    <reaction evidence="10">
        <text>L-tyrosyl-[protein] + ATP = O-phospho-L-tyrosyl-[protein] + ADP + H(+)</text>
        <dbReference type="Rhea" id="RHEA:10596"/>
        <dbReference type="Rhea" id="RHEA-COMP:10136"/>
        <dbReference type="Rhea" id="RHEA-COMP:20101"/>
        <dbReference type="ChEBI" id="CHEBI:15378"/>
        <dbReference type="ChEBI" id="CHEBI:30616"/>
        <dbReference type="ChEBI" id="CHEBI:46858"/>
        <dbReference type="ChEBI" id="CHEBI:61978"/>
        <dbReference type="ChEBI" id="CHEBI:456216"/>
        <dbReference type="EC" id="2.7.12.1"/>
    </reaction>
</comment>
<evidence type="ECO:0000256" key="4">
    <source>
        <dbReference type="ARBA" id="ARBA00022679"/>
    </source>
</evidence>
<evidence type="ECO:0000256" key="1">
    <source>
        <dbReference type="ARBA" id="ARBA00008867"/>
    </source>
</evidence>
<keyword evidence="4" id="KW-0808">Transferase</keyword>
<feature type="compositionally biased region" description="Polar residues" evidence="12">
    <location>
        <begin position="1319"/>
        <end position="1331"/>
    </location>
</feature>
<feature type="region of interest" description="Disordered" evidence="12">
    <location>
        <begin position="605"/>
        <end position="748"/>
    </location>
</feature>
<evidence type="ECO:0000256" key="2">
    <source>
        <dbReference type="ARBA" id="ARBA00013203"/>
    </source>
</evidence>
<feature type="compositionally biased region" description="Low complexity" evidence="12">
    <location>
        <begin position="547"/>
        <end position="556"/>
    </location>
</feature>
<feature type="compositionally biased region" description="Polar residues" evidence="12">
    <location>
        <begin position="365"/>
        <end position="374"/>
    </location>
</feature>
<evidence type="ECO:0000256" key="11">
    <source>
        <dbReference type="PROSITE-ProRule" id="PRU10141"/>
    </source>
</evidence>
<feature type="region of interest" description="Disordered" evidence="12">
    <location>
        <begin position="536"/>
        <end position="568"/>
    </location>
</feature>
<feature type="compositionally biased region" description="Polar residues" evidence="12">
    <location>
        <begin position="327"/>
        <end position="347"/>
    </location>
</feature>
<dbReference type="InterPro" id="IPR050494">
    <property type="entry name" value="Ser_Thr_dual-spec_kinase"/>
</dbReference>
<dbReference type="InterPro" id="IPR011009">
    <property type="entry name" value="Kinase-like_dom_sf"/>
</dbReference>
<dbReference type="PROSITE" id="PS00108">
    <property type="entry name" value="PROTEIN_KINASE_ST"/>
    <property type="match status" value="1"/>
</dbReference>
<keyword evidence="6" id="KW-0418">Kinase</keyword>
<name>A0A9P6TXQ9_9FUNG</name>
<dbReference type="Proteomes" id="UP000726737">
    <property type="component" value="Unassembled WGS sequence"/>
</dbReference>
<feature type="compositionally biased region" description="Polar residues" evidence="12">
    <location>
        <begin position="502"/>
        <end position="521"/>
    </location>
</feature>
<comment type="similarity">
    <text evidence="1">Belongs to the protein kinase superfamily. CMGC Ser/Thr protein kinase family. MNB/DYRK subfamily.</text>
</comment>
<feature type="compositionally biased region" description="Low complexity" evidence="12">
    <location>
        <begin position="220"/>
        <end position="229"/>
    </location>
</feature>
<feature type="region of interest" description="Disordered" evidence="12">
    <location>
        <begin position="768"/>
        <end position="899"/>
    </location>
</feature>
<feature type="region of interest" description="Disordered" evidence="12">
    <location>
        <begin position="912"/>
        <end position="944"/>
    </location>
</feature>
<keyword evidence="15" id="KW-1185">Reference proteome</keyword>
<dbReference type="Pfam" id="PF00069">
    <property type="entry name" value="Pkinase"/>
    <property type="match status" value="1"/>
</dbReference>
<evidence type="ECO:0000256" key="12">
    <source>
        <dbReference type="SAM" id="MobiDB-lite"/>
    </source>
</evidence>
<feature type="region of interest" description="Disordered" evidence="12">
    <location>
        <begin position="327"/>
        <end position="353"/>
    </location>
</feature>
<organism evidence="14 15">
    <name type="scientific">Mortierella polycephala</name>
    <dbReference type="NCBI Taxonomy" id="41804"/>
    <lineage>
        <taxon>Eukaryota</taxon>
        <taxon>Fungi</taxon>
        <taxon>Fungi incertae sedis</taxon>
        <taxon>Mucoromycota</taxon>
        <taxon>Mortierellomycotina</taxon>
        <taxon>Mortierellomycetes</taxon>
        <taxon>Mortierellales</taxon>
        <taxon>Mortierellaceae</taxon>
        <taxon>Mortierella</taxon>
    </lineage>
</organism>
<dbReference type="EC" id="2.7.12.1" evidence="2"/>
<feature type="compositionally biased region" description="Low complexity" evidence="12">
    <location>
        <begin position="715"/>
        <end position="743"/>
    </location>
</feature>
<dbReference type="Gene3D" id="1.10.510.10">
    <property type="entry name" value="Transferase(Phosphotransferase) domain 1"/>
    <property type="match status" value="1"/>
</dbReference>
<dbReference type="PANTHER" id="PTHR24058">
    <property type="entry name" value="DUAL SPECIFICITY PROTEIN KINASE"/>
    <property type="match status" value="1"/>
</dbReference>
<evidence type="ECO:0000256" key="3">
    <source>
        <dbReference type="ARBA" id="ARBA00022527"/>
    </source>
</evidence>